<comment type="caution">
    <text evidence="3">The sequence shown here is derived from an EMBL/GenBank/DDBJ whole genome shotgun (WGS) entry which is preliminary data.</text>
</comment>
<evidence type="ECO:0000259" key="2">
    <source>
        <dbReference type="Pfam" id="PF01314"/>
    </source>
</evidence>
<dbReference type="InterPro" id="IPR013985">
    <property type="entry name" value="Ald_Fedxn_OxRdtase_dom3"/>
</dbReference>
<dbReference type="AlphaFoldDB" id="A0A0F9DS60"/>
<reference evidence="3" key="1">
    <citation type="journal article" date="2015" name="Nature">
        <title>Complex archaea that bridge the gap between prokaryotes and eukaryotes.</title>
        <authorList>
            <person name="Spang A."/>
            <person name="Saw J.H."/>
            <person name="Jorgensen S.L."/>
            <person name="Zaremba-Niedzwiedzka K."/>
            <person name="Martijn J."/>
            <person name="Lind A.E."/>
            <person name="van Eijk R."/>
            <person name="Schleper C."/>
            <person name="Guy L."/>
            <person name="Ettema T.J."/>
        </authorList>
    </citation>
    <scope>NUCLEOTIDE SEQUENCE</scope>
</reference>
<dbReference type="PANTHER" id="PTHR30038">
    <property type="entry name" value="ALDEHYDE FERREDOXIN OXIDOREDUCTASE"/>
    <property type="match status" value="1"/>
</dbReference>
<dbReference type="Gene3D" id="1.10.599.10">
    <property type="entry name" value="Aldehyde Ferredoxin Oxidoreductase Protein, subunit A, domain 3"/>
    <property type="match status" value="1"/>
</dbReference>
<dbReference type="PANTHER" id="PTHR30038:SF0">
    <property type="entry name" value="TUNGSTEN-CONTAINING ALDEHYDE FERREDOXIN OXIDOREDUCTASE"/>
    <property type="match status" value="1"/>
</dbReference>
<accession>A0A0F9DS60</accession>
<dbReference type="GO" id="GO:0009055">
    <property type="term" value="F:electron transfer activity"/>
    <property type="evidence" value="ECO:0007669"/>
    <property type="project" value="InterPro"/>
</dbReference>
<dbReference type="GO" id="GO:0051536">
    <property type="term" value="F:iron-sulfur cluster binding"/>
    <property type="evidence" value="ECO:0007669"/>
    <property type="project" value="InterPro"/>
</dbReference>
<proteinExistence type="predicted"/>
<dbReference type="InterPro" id="IPR051919">
    <property type="entry name" value="W-dependent_AOR"/>
</dbReference>
<evidence type="ECO:0000256" key="1">
    <source>
        <dbReference type="SAM" id="Coils"/>
    </source>
</evidence>
<dbReference type="Pfam" id="PF01314">
    <property type="entry name" value="AFOR_C"/>
    <property type="match status" value="1"/>
</dbReference>
<feature type="non-terminal residue" evidence="3">
    <location>
        <position position="1"/>
    </location>
</feature>
<dbReference type="GO" id="GO:0016625">
    <property type="term" value="F:oxidoreductase activity, acting on the aldehyde or oxo group of donors, iron-sulfur protein as acceptor"/>
    <property type="evidence" value="ECO:0007669"/>
    <property type="project" value="InterPro"/>
</dbReference>
<protein>
    <recommendedName>
        <fullName evidence="2">Aldehyde ferredoxin oxidoreductase C-terminal domain-containing protein</fullName>
    </recommendedName>
</protein>
<gene>
    <name evidence="3" type="ORF">LCGC14_2162760</name>
</gene>
<keyword evidence="1" id="KW-0175">Coiled coil</keyword>
<feature type="coiled-coil region" evidence="1">
    <location>
        <begin position="4"/>
        <end position="31"/>
    </location>
</feature>
<name>A0A0F9DS60_9ZZZZ</name>
<organism evidence="3">
    <name type="scientific">marine sediment metagenome</name>
    <dbReference type="NCBI Taxonomy" id="412755"/>
    <lineage>
        <taxon>unclassified sequences</taxon>
        <taxon>metagenomes</taxon>
        <taxon>ecological metagenomes</taxon>
    </lineage>
</organism>
<sequence length="159" mass="18427">EAEVNSRKSRLDMLKAELDKQEEDFAKLTVKADRAGLVIYKTTRRHWQQSNVSVSVGEEIKQGFRDLAKEVPTAVEELMKIGERVINLQRMFNMREGFSRKDDMIPERMKKVPSFGIYKDENRCGISDYEAMLNEYYEARGWDLETGAPSKDKLDELGI</sequence>
<evidence type="ECO:0000313" key="3">
    <source>
        <dbReference type="EMBL" id="KKL64658.1"/>
    </source>
</evidence>
<dbReference type="EMBL" id="LAZR01027775">
    <property type="protein sequence ID" value="KKL64658.1"/>
    <property type="molecule type" value="Genomic_DNA"/>
</dbReference>
<dbReference type="SUPFAM" id="SSF48310">
    <property type="entry name" value="Aldehyde ferredoxin oxidoreductase, C-terminal domains"/>
    <property type="match status" value="1"/>
</dbReference>
<dbReference type="InterPro" id="IPR036021">
    <property type="entry name" value="Tungsten_al_ferr_oxy-like_C"/>
</dbReference>
<feature type="domain" description="Aldehyde ferredoxin oxidoreductase C-terminal" evidence="2">
    <location>
        <begin position="70"/>
        <end position="159"/>
    </location>
</feature>
<dbReference type="InterPro" id="IPR001203">
    <property type="entry name" value="OxRdtase_Ald_Fedxn_C"/>
</dbReference>